<keyword evidence="1" id="KW-0378">Hydrolase</keyword>
<dbReference type="InterPro" id="IPR023214">
    <property type="entry name" value="HAD_sf"/>
</dbReference>
<dbReference type="InterPro" id="IPR036412">
    <property type="entry name" value="HAD-like_sf"/>
</dbReference>
<name>A0A1H5WI95_9RHOO</name>
<dbReference type="GO" id="GO:0005737">
    <property type="term" value="C:cytoplasm"/>
    <property type="evidence" value="ECO:0007669"/>
    <property type="project" value="TreeGrafter"/>
</dbReference>
<dbReference type="PANTHER" id="PTHR19288:SF46">
    <property type="entry name" value="HALOACID DEHALOGENASE-LIKE HYDROLASE DOMAIN-CONTAINING PROTEIN 2"/>
    <property type="match status" value="1"/>
</dbReference>
<dbReference type="GO" id="GO:0016791">
    <property type="term" value="F:phosphatase activity"/>
    <property type="evidence" value="ECO:0007669"/>
    <property type="project" value="TreeGrafter"/>
</dbReference>
<dbReference type="OrthoDB" id="9810449at2"/>
<organism evidence="1 2">
    <name type="scientific">Thauera chlorobenzoica</name>
    <dbReference type="NCBI Taxonomy" id="96773"/>
    <lineage>
        <taxon>Bacteria</taxon>
        <taxon>Pseudomonadati</taxon>
        <taxon>Pseudomonadota</taxon>
        <taxon>Betaproteobacteria</taxon>
        <taxon>Rhodocyclales</taxon>
        <taxon>Zoogloeaceae</taxon>
        <taxon>Thauera</taxon>
    </lineage>
</organism>
<dbReference type="STRING" id="96773.Tchl_1581"/>
<keyword evidence="2" id="KW-1185">Reference proteome</keyword>
<dbReference type="AlphaFoldDB" id="A0A1H5WI95"/>
<protein>
    <submittedName>
        <fullName evidence="1">4-nitrophenylphosphatase</fullName>
        <ecNumber evidence="1">3.1.3.41</ecNumber>
    </submittedName>
</protein>
<reference evidence="1 2" key="1">
    <citation type="submission" date="2016-12" db="EMBL/GenBank/DDBJ databases">
        <title>Complete genome sequence of Thauera chlorobenzoica, a Betaproteobacterium degrading haloaromatics anaerobically to CO2 and halides.</title>
        <authorList>
            <person name="Goris T."/>
            <person name="Mergelsberg M."/>
            <person name="Boll M."/>
        </authorList>
    </citation>
    <scope>NUCLEOTIDE SEQUENCE [LARGE SCALE GENOMIC DNA]</scope>
    <source>
        <strain evidence="1 2">3CB1</strain>
    </source>
</reference>
<dbReference type="Pfam" id="PF13344">
    <property type="entry name" value="Hydrolase_6"/>
    <property type="match status" value="1"/>
</dbReference>
<dbReference type="SUPFAM" id="SSF56784">
    <property type="entry name" value="HAD-like"/>
    <property type="match status" value="1"/>
</dbReference>
<dbReference type="EMBL" id="CP018839">
    <property type="protein sequence ID" value="APR04440.1"/>
    <property type="molecule type" value="Genomic_DNA"/>
</dbReference>
<dbReference type="KEGG" id="tcl:Tchl_1581"/>
<evidence type="ECO:0000313" key="1">
    <source>
        <dbReference type="EMBL" id="APR04440.1"/>
    </source>
</evidence>
<evidence type="ECO:0000313" key="2">
    <source>
        <dbReference type="Proteomes" id="UP000185739"/>
    </source>
</evidence>
<gene>
    <name evidence="1" type="ORF">Tchl_1581</name>
</gene>
<dbReference type="InterPro" id="IPR006357">
    <property type="entry name" value="HAD-SF_hydro_IIA"/>
</dbReference>
<accession>A0A1H5WI95</accession>
<dbReference type="PANTHER" id="PTHR19288">
    <property type="entry name" value="4-NITROPHENYLPHOSPHATASE-RELATED"/>
    <property type="match status" value="1"/>
</dbReference>
<proteinExistence type="predicted"/>
<dbReference type="RefSeq" id="WP_075147916.1">
    <property type="nucleotide sequence ID" value="NZ_CP018839.1"/>
</dbReference>
<dbReference type="Pfam" id="PF13242">
    <property type="entry name" value="Hydrolase_like"/>
    <property type="match status" value="1"/>
</dbReference>
<dbReference type="EC" id="3.1.3.41" evidence="1"/>
<dbReference type="Gene3D" id="3.40.50.1000">
    <property type="entry name" value="HAD superfamily/HAD-like"/>
    <property type="match status" value="2"/>
</dbReference>
<dbReference type="Proteomes" id="UP000185739">
    <property type="component" value="Chromosome"/>
</dbReference>
<sequence length="293" mass="31286">MRDDSIAFTGQGIPAATLARLGRTRGFVFDMDGTLLLGNERNHDMKPLPGALEITHWLSEHSIPFAVFTNGTARSPEEYATTLRKLGFALPDAAMMTPASSAVDLFVQRGYKRVLVLGGDGLAMPLRKAGIEVVAPVGRPQADAVLIGWYREFTMNNLEAACYAVWGGAQAFSSSQAMFFATAAGKTLGTSRAISAMLKDLTGCRVQIVGKPSIHALSAAARRLGVRAKDLAVVGDDPELEVPMAHRGRSLAVAVNTGLGDADSFSHLPPARWPHLTVHGVDELLRLLQGQTL</sequence>